<dbReference type="SUPFAM" id="SSF53955">
    <property type="entry name" value="Lysozyme-like"/>
    <property type="match status" value="1"/>
</dbReference>
<reference evidence="1" key="1">
    <citation type="submission" date="2022-03" db="EMBL/GenBank/DDBJ databases">
        <title>Identification of a novel bacterium isolated from mangrove sediments.</title>
        <authorList>
            <person name="Pan X."/>
        </authorList>
    </citation>
    <scope>NUCLEOTIDE SEQUENCE</scope>
    <source>
        <strain evidence="1">B2637</strain>
    </source>
</reference>
<keyword evidence="2" id="KW-1185">Reference proteome</keyword>
<sequence length="297" mass="30390">MRAQSPTHAQAREAIARAADATGVDFQYLMAQARLESGLDPTARAGTSSAAGLFQFTNGTWLGTLDRHGARHGLSWVSEAIEGGRIRDPGLRSQVLGLRYDADASARMAAELARDNGAELTAVLGRAPDATELYLAHFLGAAGAGEFLGALARNPGQSAAALLPKAAAANRAIFYEGTGAARSVGGVMNLLRTRMASAMDESGGELRMAYDPAVFAAPGKNMPSASAFLAARSAGSMPANLGPLAREFHGGASPAAAAPHVPARSMADTLKGAFGASEAALPGNVKNAYGKLARFGL</sequence>
<evidence type="ECO:0000313" key="2">
    <source>
        <dbReference type="Proteomes" id="UP001162802"/>
    </source>
</evidence>
<dbReference type="EMBL" id="JALHAT010000035">
    <property type="protein sequence ID" value="MCJ1962221.1"/>
    <property type="molecule type" value="Genomic_DNA"/>
</dbReference>
<dbReference type="Proteomes" id="UP001162802">
    <property type="component" value="Unassembled WGS sequence"/>
</dbReference>
<dbReference type="InterPro" id="IPR023346">
    <property type="entry name" value="Lysozyme-like_dom_sf"/>
</dbReference>
<accession>A0ABT0AG94</accession>
<proteinExistence type="predicted"/>
<dbReference type="Gene3D" id="1.10.530.10">
    <property type="match status" value="1"/>
</dbReference>
<name>A0ABT0AG94_9SPHN</name>
<comment type="caution">
    <text evidence="1">The sequence shown here is derived from an EMBL/GenBank/DDBJ whole genome shotgun (WGS) entry which is preliminary data.</text>
</comment>
<evidence type="ECO:0000313" key="1">
    <source>
        <dbReference type="EMBL" id="MCJ1962221.1"/>
    </source>
</evidence>
<dbReference type="RefSeq" id="WP_243801999.1">
    <property type="nucleotide sequence ID" value="NZ_JALHAT010000035.1"/>
</dbReference>
<organism evidence="1 2">
    <name type="scientific">Novosphingobium mangrovi</name>
    <name type="common">ex Hu et al. 2023</name>
    <dbReference type="NCBI Taxonomy" id="2930094"/>
    <lineage>
        <taxon>Bacteria</taxon>
        <taxon>Pseudomonadati</taxon>
        <taxon>Pseudomonadota</taxon>
        <taxon>Alphaproteobacteria</taxon>
        <taxon>Sphingomonadales</taxon>
        <taxon>Sphingomonadaceae</taxon>
        <taxon>Novosphingobium</taxon>
    </lineage>
</organism>
<protein>
    <submittedName>
        <fullName evidence="1">Transglycosylase SLT domain-containing protein</fullName>
    </submittedName>
</protein>
<gene>
    <name evidence="1" type="ORF">MTR65_16130</name>
</gene>